<keyword evidence="1" id="KW-0732">Signal</keyword>
<dbReference type="EMBL" id="JBHTIC010000012">
    <property type="protein sequence ID" value="MFD0762666.1"/>
    <property type="molecule type" value="Genomic_DNA"/>
</dbReference>
<dbReference type="NCBIfam" id="TIGR04183">
    <property type="entry name" value="Por_Secre_tail"/>
    <property type="match status" value="1"/>
</dbReference>
<feature type="domain" description="Secretion system C-terminal sorting" evidence="2">
    <location>
        <begin position="80"/>
        <end position="148"/>
    </location>
</feature>
<dbReference type="InterPro" id="IPR026444">
    <property type="entry name" value="Secre_tail"/>
</dbReference>
<evidence type="ECO:0000256" key="1">
    <source>
        <dbReference type="ARBA" id="ARBA00022729"/>
    </source>
</evidence>
<dbReference type="Pfam" id="PF18962">
    <property type="entry name" value="Por_Secre_tail"/>
    <property type="match status" value="1"/>
</dbReference>
<evidence type="ECO:0000313" key="3">
    <source>
        <dbReference type="EMBL" id="MFD0762666.1"/>
    </source>
</evidence>
<feature type="non-terminal residue" evidence="3">
    <location>
        <position position="1"/>
    </location>
</feature>
<comment type="caution">
    <text evidence="3">The sequence shown here is derived from an EMBL/GenBank/DDBJ whole genome shotgun (WGS) entry which is preliminary data.</text>
</comment>
<organism evidence="3 4">
    <name type="scientific">Lutibacter aestuarii</name>
    <dbReference type="NCBI Taxonomy" id="861111"/>
    <lineage>
        <taxon>Bacteria</taxon>
        <taxon>Pseudomonadati</taxon>
        <taxon>Bacteroidota</taxon>
        <taxon>Flavobacteriia</taxon>
        <taxon>Flavobacteriales</taxon>
        <taxon>Flavobacteriaceae</taxon>
        <taxon>Lutibacter</taxon>
    </lineage>
</organism>
<evidence type="ECO:0000313" key="4">
    <source>
        <dbReference type="Proteomes" id="UP001597032"/>
    </source>
</evidence>
<protein>
    <submittedName>
        <fullName evidence="3">T9SS type A sorting domain-containing protein</fullName>
    </submittedName>
</protein>
<dbReference type="Proteomes" id="UP001597032">
    <property type="component" value="Unassembled WGS sequence"/>
</dbReference>
<keyword evidence="4" id="KW-1185">Reference proteome</keyword>
<evidence type="ECO:0000259" key="2">
    <source>
        <dbReference type="Pfam" id="PF18962"/>
    </source>
</evidence>
<sequence length="152" mass="16604">DAGTSAKASAKVVSNKAYVAIEQGTAPYQVLVNGKTVLHTYAPSFEVAVTPGDLLEVKTDIACEGVFSKQIELFSTITAYPNPTNEWTTIALPTTEKEVLVELYSIEGQLISSKNYPVMYGKIQVNLENKPTGLYLAKVYLDETLTLKIIKQ</sequence>
<accession>A0ABW2Z9M6</accession>
<dbReference type="RefSeq" id="WP_386783088.1">
    <property type="nucleotide sequence ID" value="NZ_JBHTIC010000012.1"/>
</dbReference>
<name>A0ABW2Z9M6_9FLAO</name>
<gene>
    <name evidence="3" type="ORF">ACFQZW_11270</name>
</gene>
<proteinExistence type="predicted"/>
<reference evidence="4" key="1">
    <citation type="journal article" date="2019" name="Int. J. Syst. Evol. Microbiol.">
        <title>The Global Catalogue of Microorganisms (GCM) 10K type strain sequencing project: providing services to taxonomists for standard genome sequencing and annotation.</title>
        <authorList>
            <consortium name="The Broad Institute Genomics Platform"/>
            <consortium name="The Broad Institute Genome Sequencing Center for Infectious Disease"/>
            <person name="Wu L."/>
            <person name="Ma J."/>
        </authorList>
    </citation>
    <scope>NUCLEOTIDE SEQUENCE [LARGE SCALE GENOMIC DNA]</scope>
    <source>
        <strain evidence="4">CCUG 60022</strain>
    </source>
</reference>